<comment type="subcellular location">
    <subcellularLocation>
        <location evidence="1 6 7">Nucleus</location>
    </subcellularLocation>
</comment>
<dbReference type="InterPro" id="IPR017970">
    <property type="entry name" value="Homeobox_CS"/>
</dbReference>
<dbReference type="PANTHER" id="PTHR46808:SF1">
    <property type="entry name" value="H2.0-LIKE HOMEOBOX PROTEIN"/>
    <property type="match status" value="1"/>
</dbReference>
<evidence type="ECO:0000256" key="6">
    <source>
        <dbReference type="PROSITE-ProRule" id="PRU00108"/>
    </source>
</evidence>
<dbReference type="STRING" id="7168.A0A182N8Y6"/>
<keyword evidence="4 6" id="KW-0539">Nucleus</keyword>
<organism evidence="9 10">
    <name type="scientific">Anopheles dirus</name>
    <dbReference type="NCBI Taxonomy" id="7168"/>
    <lineage>
        <taxon>Eukaryota</taxon>
        <taxon>Metazoa</taxon>
        <taxon>Ecdysozoa</taxon>
        <taxon>Arthropoda</taxon>
        <taxon>Hexapoda</taxon>
        <taxon>Insecta</taxon>
        <taxon>Pterygota</taxon>
        <taxon>Neoptera</taxon>
        <taxon>Endopterygota</taxon>
        <taxon>Diptera</taxon>
        <taxon>Nematocera</taxon>
        <taxon>Culicoidea</taxon>
        <taxon>Culicidae</taxon>
        <taxon>Anophelinae</taxon>
        <taxon>Anopheles</taxon>
    </lineage>
</organism>
<dbReference type="AlphaFoldDB" id="A0A182N8Y6"/>
<evidence type="ECO:0000256" key="2">
    <source>
        <dbReference type="ARBA" id="ARBA00023125"/>
    </source>
</evidence>
<feature type="DNA-binding region" description="Homeobox" evidence="6">
    <location>
        <begin position="126"/>
        <end position="185"/>
    </location>
</feature>
<feature type="domain" description="Homeobox" evidence="8">
    <location>
        <begin position="124"/>
        <end position="184"/>
    </location>
</feature>
<proteinExistence type="inferred from homology"/>
<sequence length="236" mass="27328">MVLRDRFFRNDSIEHRTLIGCDRLDEDESSNRKLTFGIERLLGPQTSVQHGEKHCPPLLSAPFGTEGHTSHDHTIRDCDCCNEYKGNADNLAKYSIGDSDTNMGNHVHGRHECDDRTQSVMSRRKRSWSRAVFSSLQRKGLERTFQEQKYITKPDRKRLAANLGLHDAQVKVWFQNRRMKWRHMVKNTSLYSTSQTNEIAEQTQQTLSPTFNSPNVEEILALNINEDREDVDIIID</sequence>
<dbReference type="InterPro" id="IPR001356">
    <property type="entry name" value="HD"/>
</dbReference>
<dbReference type="CDD" id="cd00086">
    <property type="entry name" value="homeodomain"/>
    <property type="match status" value="1"/>
</dbReference>
<evidence type="ECO:0000256" key="7">
    <source>
        <dbReference type="RuleBase" id="RU000682"/>
    </source>
</evidence>
<dbReference type="Gene3D" id="1.10.10.60">
    <property type="entry name" value="Homeodomain-like"/>
    <property type="match status" value="1"/>
</dbReference>
<dbReference type="GO" id="GO:0000981">
    <property type="term" value="F:DNA-binding transcription factor activity, RNA polymerase II-specific"/>
    <property type="evidence" value="ECO:0007669"/>
    <property type="project" value="InterPro"/>
</dbReference>
<dbReference type="VEuPathDB" id="VectorBase:ADIR004110"/>
<evidence type="ECO:0000313" key="9">
    <source>
        <dbReference type="EnsemblMetazoa" id="ADIR004110-PA"/>
    </source>
</evidence>
<dbReference type="GO" id="GO:0043565">
    <property type="term" value="F:sequence-specific DNA binding"/>
    <property type="evidence" value="ECO:0007669"/>
    <property type="project" value="TreeGrafter"/>
</dbReference>
<dbReference type="SMART" id="SM00389">
    <property type="entry name" value="HOX"/>
    <property type="match status" value="1"/>
</dbReference>
<dbReference type="EnsemblMetazoa" id="ADIR004110-RA">
    <property type="protein sequence ID" value="ADIR004110-PA"/>
    <property type="gene ID" value="ADIR004110"/>
</dbReference>
<dbReference type="SUPFAM" id="SSF46689">
    <property type="entry name" value="Homeodomain-like"/>
    <property type="match status" value="1"/>
</dbReference>
<dbReference type="PROSITE" id="PS00027">
    <property type="entry name" value="HOMEOBOX_1"/>
    <property type="match status" value="1"/>
</dbReference>
<dbReference type="Proteomes" id="UP000075884">
    <property type="component" value="Unassembled WGS sequence"/>
</dbReference>
<dbReference type="PRINTS" id="PR00024">
    <property type="entry name" value="HOMEOBOX"/>
</dbReference>
<dbReference type="InterPro" id="IPR020479">
    <property type="entry name" value="HD_metazoa"/>
</dbReference>
<evidence type="ECO:0000256" key="4">
    <source>
        <dbReference type="ARBA" id="ARBA00023242"/>
    </source>
</evidence>
<dbReference type="InterPro" id="IPR052497">
    <property type="entry name" value="H2.0_Homeobox_TF"/>
</dbReference>
<dbReference type="Pfam" id="PF00046">
    <property type="entry name" value="Homeodomain"/>
    <property type="match status" value="1"/>
</dbReference>
<evidence type="ECO:0000259" key="8">
    <source>
        <dbReference type="PROSITE" id="PS50071"/>
    </source>
</evidence>
<dbReference type="InterPro" id="IPR009057">
    <property type="entry name" value="Homeodomain-like_sf"/>
</dbReference>
<protein>
    <recommendedName>
        <fullName evidence="8">Homeobox domain-containing protein</fullName>
    </recommendedName>
</protein>
<accession>A0A182N8Y6</accession>
<comment type="similarity">
    <text evidence="5">Belongs to the H2.0 homeobox family.</text>
</comment>
<evidence type="ECO:0000256" key="5">
    <source>
        <dbReference type="ARBA" id="ARBA00038504"/>
    </source>
</evidence>
<name>A0A182N8Y6_9DIPT</name>
<evidence type="ECO:0000256" key="1">
    <source>
        <dbReference type="ARBA" id="ARBA00004123"/>
    </source>
</evidence>
<reference evidence="10" key="1">
    <citation type="submission" date="2013-03" db="EMBL/GenBank/DDBJ databases">
        <title>The Genome Sequence of Anopheles dirus WRAIR2.</title>
        <authorList>
            <consortium name="The Broad Institute Genomics Platform"/>
            <person name="Neafsey D.E."/>
            <person name="Walton C."/>
            <person name="Walker B."/>
            <person name="Young S.K."/>
            <person name="Zeng Q."/>
            <person name="Gargeya S."/>
            <person name="Fitzgerald M."/>
            <person name="Haas B."/>
            <person name="Abouelleil A."/>
            <person name="Allen A.W."/>
            <person name="Alvarado L."/>
            <person name="Arachchi H.M."/>
            <person name="Berlin A.M."/>
            <person name="Chapman S.B."/>
            <person name="Gainer-Dewar J."/>
            <person name="Goldberg J."/>
            <person name="Griggs A."/>
            <person name="Gujja S."/>
            <person name="Hansen M."/>
            <person name="Howarth C."/>
            <person name="Imamovic A."/>
            <person name="Ireland A."/>
            <person name="Larimer J."/>
            <person name="McCowan C."/>
            <person name="Murphy C."/>
            <person name="Pearson M."/>
            <person name="Poon T.W."/>
            <person name="Priest M."/>
            <person name="Roberts A."/>
            <person name="Saif S."/>
            <person name="Shea T."/>
            <person name="Sisk P."/>
            <person name="Sykes S."/>
            <person name="Wortman J."/>
            <person name="Nusbaum C."/>
            <person name="Birren B."/>
        </authorList>
    </citation>
    <scope>NUCLEOTIDE SEQUENCE [LARGE SCALE GENOMIC DNA]</scope>
    <source>
        <strain evidence="10">WRAIR2</strain>
    </source>
</reference>
<keyword evidence="3 6" id="KW-0371">Homeobox</keyword>
<dbReference type="PRINTS" id="PR00031">
    <property type="entry name" value="HTHREPRESSR"/>
</dbReference>
<keyword evidence="2 6" id="KW-0238">DNA-binding</keyword>
<evidence type="ECO:0000256" key="3">
    <source>
        <dbReference type="ARBA" id="ARBA00023155"/>
    </source>
</evidence>
<reference evidence="9" key="2">
    <citation type="submission" date="2020-05" db="UniProtKB">
        <authorList>
            <consortium name="EnsemblMetazoa"/>
        </authorList>
    </citation>
    <scope>IDENTIFICATION</scope>
    <source>
        <strain evidence="9">WRAIR2</strain>
    </source>
</reference>
<dbReference type="PROSITE" id="PS50071">
    <property type="entry name" value="HOMEOBOX_2"/>
    <property type="match status" value="1"/>
</dbReference>
<keyword evidence="10" id="KW-1185">Reference proteome</keyword>
<evidence type="ECO:0000313" key="10">
    <source>
        <dbReference type="Proteomes" id="UP000075884"/>
    </source>
</evidence>
<dbReference type="GO" id="GO:0005634">
    <property type="term" value="C:nucleus"/>
    <property type="evidence" value="ECO:0007669"/>
    <property type="project" value="UniProtKB-SubCell"/>
</dbReference>
<dbReference type="InterPro" id="IPR000047">
    <property type="entry name" value="HTH_motif"/>
</dbReference>
<dbReference type="PANTHER" id="PTHR46808">
    <property type="entry name" value="H2.0-LIKE HOMEOBOX PROTEIN"/>
    <property type="match status" value="1"/>
</dbReference>